<dbReference type="PIRSF" id="PIRSF036580">
    <property type="entry name" value="Cyclin_L"/>
    <property type="match status" value="1"/>
</dbReference>
<name>A0A1E3ICS8_9TREE</name>
<evidence type="ECO:0000313" key="3">
    <source>
        <dbReference type="Proteomes" id="UP000094043"/>
    </source>
</evidence>
<dbReference type="Proteomes" id="UP000094043">
    <property type="component" value="Chromosome 7"/>
</dbReference>
<organism evidence="2 3">
    <name type="scientific">Cryptococcus depauperatus CBS 7841</name>
    <dbReference type="NCBI Taxonomy" id="1295531"/>
    <lineage>
        <taxon>Eukaryota</taxon>
        <taxon>Fungi</taxon>
        <taxon>Dikarya</taxon>
        <taxon>Basidiomycota</taxon>
        <taxon>Agaricomycotina</taxon>
        <taxon>Tremellomycetes</taxon>
        <taxon>Tremellales</taxon>
        <taxon>Cryptococcaceae</taxon>
        <taxon>Cryptococcus</taxon>
    </lineage>
</organism>
<proteinExistence type="inferred from homology"/>
<dbReference type="SMART" id="SM00385">
    <property type="entry name" value="CYCLIN"/>
    <property type="match status" value="1"/>
</dbReference>
<keyword evidence="1" id="KW-0195">Cyclin</keyword>
<dbReference type="FunFam" id="1.10.472.10:FF:000108">
    <property type="entry name" value="Cyclin-dependent protein kinase regulator, putative"/>
    <property type="match status" value="1"/>
</dbReference>
<dbReference type="OrthoDB" id="10264655at2759"/>
<gene>
    <name evidence="2" type="ORF">L203_105443</name>
</gene>
<dbReference type="Pfam" id="PF00134">
    <property type="entry name" value="Cyclin_N"/>
    <property type="match status" value="1"/>
</dbReference>
<dbReference type="GO" id="GO:0016538">
    <property type="term" value="F:cyclin-dependent protein serine/threonine kinase regulator activity"/>
    <property type="evidence" value="ECO:0007669"/>
    <property type="project" value="InterPro"/>
</dbReference>
<dbReference type="InterPro" id="IPR006671">
    <property type="entry name" value="Cyclin_N"/>
</dbReference>
<dbReference type="SUPFAM" id="SSF47954">
    <property type="entry name" value="Cyclin-like"/>
    <property type="match status" value="2"/>
</dbReference>
<comment type="similarity">
    <text evidence="1">Belongs to the cyclin family.</text>
</comment>
<dbReference type="AlphaFoldDB" id="A0A1E3ICS8"/>
<dbReference type="InterPro" id="IPR013763">
    <property type="entry name" value="Cyclin-like_dom"/>
</dbReference>
<reference evidence="2" key="3">
    <citation type="submission" date="2024-01" db="EMBL/GenBank/DDBJ databases">
        <authorList>
            <person name="Coelho M.A."/>
            <person name="David-Palma M."/>
            <person name="Shea T."/>
            <person name="Sun S."/>
            <person name="Cuomo C.A."/>
            <person name="Heitman J."/>
        </authorList>
    </citation>
    <scope>NUCLEOTIDE SEQUENCE</scope>
    <source>
        <strain evidence="2">CBS 7841</strain>
    </source>
</reference>
<dbReference type="InterPro" id="IPR043198">
    <property type="entry name" value="Cyclin/Ssn8"/>
</dbReference>
<accession>A0A1E3ICS8</accession>
<dbReference type="EMBL" id="CP143790">
    <property type="protein sequence ID" value="WVN90207.1"/>
    <property type="molecule type" value="Genomic_DNA"/>
</dbReference>
<dbReference type="GeneID" id="91089652"/>
<dbReference type="GO" id="GO:0006357">
    <property type="term" value="P:regulation of transcription by RNA polymerase II"/>
    <property type="evidence" value="ECO:0007669"/>
    <property type="project" value="InterPro"/>
</dbReference>
<dbReference type="VEuPathDB" id="FungiDB:L203_04119"/>
<protein>
    <submittedName>
        <fullName evidence="2">Uncharacterized protein</fullName>
    </submittedName>
</protein>
<dbReference type="KEGG" id="cdep:91089652"/>
<sequence length="320" mass="36862">MSHTPHPLATLEQIVATPSSRDGIPSDLEDDLRVVGCMLIQEAGIMLDLPQNTMATAQVLLHRFYYVSSLASFGINDISISSLFLASKLCETTVRLRDLINVYLVLLARIQHILSLPSDYPLQSGILSHEEDAQDPIWRDFNFNIPRPHDEVFWDWKDVVTASEMQILKRLGFNMQVDLPYSHMINYLRILDLVFEDQVGQMCWSVLNDMLLTPLYAIHPPHTLACISILLTTRLLHIPLPPKWYLLFDVSFDEIWTACGFVMRLWDQWGLDRPTDALGQKPGTAEERIGAKDARWRRAWILAQSRKAVRRWVEERKAEQ</sequence>
<reference evidence="2" key="1">
    <citation type="submission" date="2016-06" db="EMBL/GenBank/DDBJ databases">
        <authorList>
            <person name="Cuomo C."/>
            <person name="Litvintseva A."/>
            <person name="Heitman J."/>
            <person name="Chen Y."/>
            <person name="Sun S."/>
            <person name="Springer D."/>
            <person name="Dromer F."/>
            <person name="Young S."/>
            <person name="Zeng Q."/>
            <person name="Chapman S."/>
            <person name="Gujja S."/>
            <person name="Saif S."/>
            <person name="Birren B."/>
        </authorList>
    </citation>
    <scope>NUCLEOTIDE SEQUENCE</scope>
    <source>
        <strain evidence="2">CBS 7841</strain>
    </source>
</reference>
<evidence type="ECO:0000256" key="1">
    <source>
        <dbReference type="RuleBase" id="RU000383"/>
    </source>
</evidence>
<reference evidence="2" key="2">
    <citation type="journal article" date="2022" name="Elife">
        <title>Obligate sexual reproduction of a homothallic fungus closely related to the Cryptococcus pathogenic species complex.</title>
        <authorList>
            <person name="Passer A.R."/>
            <person name="Clancey S.A."/>
            <person name="Shea T."/>
            <person name="David-Palma M."/>
            <person name="Averette A.F."/>
            <person name="Boekhout T."/>
            <person name="Porcel B.M."/>
            <person name="Nowrousian M."/>
            <person name="Cuomo C.A."/>
            <person name="Sun S."/>
            <person name="Heitman J."/>
            <person name="Coelho M.A."/>
        </authorList>
    </citation>
    <scope>NUCLEOTIDE SEQUENCE</scope>
    <source>
        <strain evidence="2">CBS 7841</strain>
    </source>
</reference>
<dbReference type="RefSeq" id="XP_066070907.1">
    <property type="nucleotide sequence ID" value="XM_066214810.1"/>
</dbReference>
<dbReference type="InterPro" id="IPR036915">
    <property type="entry name" value="Cyclin-like_sf"/>
</dbReference>
<evidence type="ECO:0000313" key="2">
    <source>
        <dbReference type="EMBL" id="WVN90207.1"/>
    </source>
</evidence>
<dbReference type="Gene3D" id="1.10.472.10">
    <property type="entry name" value="Cyclin-like"/>
    <property type="match status" value="2"/>
</dbReference>
<dbReference type="PANTHER" id="PTHR10026">
    <property type="entry name" value="CYCLIN"/>
    <property type="match status" value="1"/>
</dbReference>
<keyword evidence="3" id="KW-1185">Reference proteome</keyword>